<evidence type="ECO:0000313" key="1">
    <source>
        <dbReference type="EMBL" id="EYC27339.1"/>
    </source>
</evidence>
<sequence length="101" mass="10968">MCENFFNSFSSSTTYSDVASAPRLLTSSHNGILAVRRLAPAPSFSSHVYRPTVTVQPRAAEHSNTPPSNLSSKLFISAQAALTLNNIIDDESRLISTKYPP</sequence>
<gene>
    <name evidence="1" type="primary">Acey_s0009.g659</name>
    <name evidence="1" type="ORF">Y032_0009g659</name>
</gene>
<evidence type="ECO:0000313" key="2">
    <source>
        <dbReference type="Proteomes" id="UP000024635"/>
    </source>
</evidence>
<name>A0A016VI90_9BILA</name>
<protein>
    <submittedName>
        <fullName evidence="1">Uncharacterized protein</fullName>
    </submittedName>
</protein>
<proteinExistence type="predicted"/>
<dbReference type="EMBL" id="JARK01001345">
    <property type="protein sequence ID" value="EYC27339.1"/>
    <property type="molecule type" value="Genomic_DNA"/>
</dbReference>
<organism evidence="1 2">
    <name type="scientific">Ancylostoma ceylanicum</name>
    <dbReference type="NCBI Taxonomy" id="53326"/>
    <lineage>
        <taxon>Eukaryota</taxon>
        <taxon>Metazoa</taxon>
        <taxon>Ecdysozoa</taxon>
        <taxon>Nematoda</taxon>
        <taxon>Chromadorea</taxon>
        <taxon>Rhabditida</taxon>
        <taxon>Rhabditina</taxon>
        <taxon>Rhabditomorpha</taxon>
        <taxon>Strongyloidea</taxon>
        <taxon>Ancylostomatidae</taxon>
        <taxon>Ancylostomatinae</taxon>
        <taxon>Ancylostoma</taxon>
    </lineage>
</organism>
<dbReference type="Proteomes" id="UP000024635">
    <property type="component" value="Unassembled WGS sequence"/>
</dbReference>
<dbReference type="AlphaFoldDB" id="A0A016VI90"/>
<accession>A0A016VI90</accession>
<dbReference type="OrthoDB" id="5899780at2759"/>
<comment type="caution">
    <text evidence="1">The sequence shown here is derived from an EMBL/GenBank/DDBJ whole genome shotgun (WGS) entry which is preliminary data.</text>
</comment>
<reference evidence="2" key="1">
    <citation type="journal article" date="2015" name="Nat. Genet.">
        <title>The genome and transcriptome of the zoonotic hookworm Ancylostoma ceylanicum identify infection-specific gene families.</title>
        <authorList>
            <person name="Schwarz E.M."/>
            <person name="Hu Y."/>
            <person name="Antoshechkin I."/>
            <person name="Miller M.M."/>
            <person name="Sternberg P.W."/>
            <person name="Aroian R.V."/>
        </authorList>
    </citation>
    <scope>NUCLEOTIDE SEQUENCE</scope>
    <source>
        <strain evidence="2">HY135</strain>
    </source>
</reference>
<keyword evidence="2" id="KW-1185">Reference proteome</keyword>